<dbReference type="GO" id="GO:0005975">
    <property type="term" value="P:carbohydrate metabolic process"/>
    <property type="evidence" value="ECO:0007669"/>
    <property type="project" value="UniProtKB-ARBA"/>
</dbReference>
<protein>
    <recommendedName>
        <fullName evidence="4">Ig-like domain-containing protein</fullName>
    </recommendedName>
</protein>
<dbReference type="InterPro" id="IPR036278">
    <property type="entry name" value="Sialidase_sf"/>
</dbReference>
<keyword evidence="1" id="KW-0393">Immunoglobulin domain</keyword>
<dbReference type="SUPFAM" id="SSF48726">
    <property type="entry name" value="Immunoglobulin"/>
    <property type="match status" value="4"/>
</dbReference>
<evidence type="ECO:0000313" key="6">
    <source>
        <dbReference type="Proteomes" id="UP000269289"/>
    </source>
</evidence>
<dbReference type="Proteomes" id="UP000269289">
    <property type="component" value="Unassembled WGS sequence"/>
</dbReference>
<evidence type="ECO:0000256" key="1">
    <source>
        <dbReference type="ARBA" id="ARBA00023319"/>
    </source>
</evidence>
<dbReference type="OrthoDB" id="9758662at2"/>
<name>A0A3M2JPQ0_9CELL</name>
<dbReference type="Pfam" id="PF07679">
    <property type="entry name" value="I-set"/>
    <property type="match status" value="1"/>
</dbReference>
<sequence>MSVRAVRVLSVVVALSLGVSGAGAGFAVPPQGPSAVVPSPLGQGTPDGDEAPAGEPPPADLGAGGTGPARVGQWLTPPEVRVYPSGGSSADAVPATMGRERLDCMQFVSTFRLNSVFGGQAYVHKWDAERLVWADTGVLVPRITNGWDRTTPIVADLCGPSRPVLLASDGGVYRFVSNTGSGAGSWAESRTVEVRVRAVEPWFEEQPRDAVVAAGEAATFTATATVGWVGNQGIPHTRAELNVRTEISRDGGRTWQDVDRTSSTQTTAEHTTALVARPEDDGALIRFAATRERPDDPHFAPATGYSDQVRLTVRSAPVITQAPQSQHVAVGEPATFAAAATGYPAPSVRWQYSADGGTVWRHVSADAAPEGQQDLVLDPTTSEMDGWRIRVGFSNDAGEVWSSPADLRVESPPVVLEDPVDQEVLVGGSARFTARYATDRTNGQQRLWERSTDGGTTWDQVGSPRWCQTESCVVSWDVEADDLTHDGDLYRLVVTYLAGQRRVESAPARLTVLDTVLPRVTGQPRDARVEAGEDATFTVTVTGRPDPGVQWLTSADGERWSEVPGATGTTLTVTAAGPDLHGHRYRARARNVAGEALSEVATLAVETAPTIVEGPVDQEVLVGGSARFSARYATDGTSGQRRLWERSADGGATWEQVGQAGWCQSASCPVTLDVVADDLDQDGDLYRLRVTYLGATRDVASAPARLTVLPQVAPEFVEHPSTAHVLVGQDAELRALATGSPEPDVQWYVAPAHPEAEEDTPDVEDEDWQPVPGATGPVLSTGAVDLAMQGQRYRARATSTAGEAWSDAATLVVETVPEILTPPQDTTVLDGDPATFSARYRTTGLPSQIRTWWRSSDGGDTWRREGDERFCRPDAVCEPRLVIDETTPSMDGDLIRLSVTYLGGRERVDSAPARLTVQPLAVPEVRLQPQDVVAHGGLPVRFEAAATGRPEPSVQWWVSTDDGATWAEVPGATEPTLVLESADPSLRGNQYKARFSNRAGKDDTRAARVVDVLPLRSAHVLIRPRVVVVDELPARASGRVRG</sequence>
<feature type="signal peptide" evidence="3">
    <location>
        <begin position="1"/>
        <end position="24"/>
    </location>
</feature>
<dbReference type="InterPro" id="IPR013783">
    <property type="entry name" value="Ig-like_fold"/>
</dbReference>
<dbReference type="InterPro" id="IPR007110">
    <property type="entry name" value="Ig-like_dom"/>
</dbReference>
<dbReference type="InterPro" id="IPR003599">
    <property type="entry name" value="Ig_sub"/>
</dbReference>
<keyword evidence="3" id="KW-0732">Signal</keyword>
<dbReference type="InterPro" id="IPR013098">
    <property type="entry name" value="Ig_I-set"/>
</dbReference>
<organism evidence="5 6">
    <name type="scientific">Cellulomonas triticagri</name>
    <dbReference type="NCBI Taxonomy" id="2483352"/>
    <lineage>
        <taxon>Bacteria</taxon>
        <taxon>Bacillati</taxon>
        <taxon>Actinomycetota</taxon>
        <taxon>Actinomycetes</taxon>
        <taxon>Micrococcales</taxon>
        <taxon>Cellulomonadaceae</taxon>
        <taxon>Cellulomonas</taxon>
    </lineage>
</organism>
<dbReference type="GO" id="GO:0005886">
    <property type="term" value="C:plasma membrane"/>
    <property type="evidence" value="ECO:0007669"/>
    <property type="project" value="TreeGrafter"/>
</dbReference>
<evidence type="ECO:0000259" key="4">
    <source>
        <dbReference type="PROSITE" id="PS50835"/>
    </source>
</evidence>
<proteinExistence type="predicted"/>
<dbReference type="PROSITE" id="PS50835">
    <property type="entry name" value="IG_LIKE"/>
    <property type="match status" value="1"/>
</dbReference>
<dbReference type="Gene3D" id="2.60.40.10">
    <property type="entry name" value="Immunoglobulins"/>
    <property type="match status" value="4"/>
</dbReference>
<dbReference type="PANTHER" id="PTHR10075:SF14">
    <property type="entry name" value="CELL ADHESION MOLECULE DSCAM2-RELATED"/>
    <property type="match status" value="1"/>
</dbReference>
<dbReference type="RefSeq" id="WP_122147565.1">
    <property type="nucleotide sequence ID" value="NZ_RFFI01000002.1"/>
</dbReference>
<feature type="chain" id="PRO_5018091127" description="Ig-like domain-containing protein" evidence="3">
    <location>
        <begin position="25"/>
        <end position="1042"/>
    </location>
</feature>
<dbReference type="EMBL" id="RFFI01000002">
    <property type="protein sequence ID" value="RMI14336.1"/>
    <property type="molecule type" value="Genomic_DNA"/>
</dbReference>
<comment type="caution">
    <text evidence="5">The sequence shown here is derived from an EMBL/GenBank/DDBJ whole genome shotgun (WGS) entry which is preliminary data.</text>
</comment>
<gene>
    <name evidence="5" type="ORF">EBM89_00840</name>
</gene>
<dbReference type="SUPFAM" id="SSF50939">
    <property type="entry name" value="Sialidases"/>
    <property type="match status" value="2"/>
</dbReference>
<dbReference type="AlphaFoldDB" id="A0A3M2JPQ0"/>
<dbReference type="InterPro" id="IPR036179">
    <property type="entry name" value="Ig-like_dom_sf"/>
</dbReference>
<dbReference type="PANTHER" id="PTHR10075">
    <property type="entry name" value="BASIGIN RELATED"/>
    <property type="match status" value="1"/>
</dbReference>
<evidence type="ECO:0000313" key="5">
    <source>
        <dbReference type="EMBL" id="RMI14336.1"/>
    </source>
</evidence>
<feature type="region of interest" description="Disordered" evidence="2">
    <location>
        <begin position="35"/>
        <end position="73"/>
    </location>
</feature>
<reference evidence="5 6" key="1">
    <citation type="submission" date="2018-10" db="EMBL/GenBank/DDBJ databases">
        <title>Isolation, diversity and antifungal activity of actinobacteria from wheat.</title>
        <authorList>
            <person name="Han C."/>
        </authorList>
    </citation>
    <scope>NUCLEOTIDE SEQUENCE [LARGE SCALE GENOMIC DNA]</scope>
    <source>
        <strain evidence="5 6">NEAU-YY56</strain>
    </source>
</reference>
<dbReference type="SMART" id="SM00409">
    <property type="entry name" value="IG"/>
    <property type="match status" value="7"/>
</dbReference>
<keyword evidence="6" id="KW-1185">Reference proteome</keyword>
<evidence type="ECO:0000256" key="3">
    <source>
        <dbReference type="SAM" id="SignalP"/>
    </source>
</evidence>
<dbReference type="GO" id="GO:0098632">
    <property type="term" value="F:cell-cell adhesion mediator activity"/>
    <property type="evidence" value="ECO:0007669"/>
    <property type="project" value="TreeGrafter"/>
</dbReference>
<dbReference type="GO" id="GO:0007156">
    <property type="term" value="P:homophilic cell adhesion via plasma membrane adhesion molecules"/>
    <property type="evidence" value="ECO:0007669"/>
    <property type="project" value="TreeGrafter"/>
</dbReference>
<accession>A0A3M2JPQ0</accession>
<evidence type="ECO:0000256" key="2">
    <source>
        <dbReference type="SAM" id="MobiDB-lite"/>
    </source>
</evidence>
<feature type="domain" description="Ig-like" evidence="4">
    <location>
        <begin position="518"/>
        <end position="604"/>
    </location>
</feature>